<dbReference type="InterPro" id="IPR041373">
    <property type="entry name" value="RT_RNaseH"/>
</dbReference>
<keyword evidence="3" id="KW-0548">Nucleotidyltransferase</keyword>
<dbReference type="CDD" id="cd09274">
    <property type="entry name" value="RNase_HI_RT_Ty3"/>
    <property type="match status" value="1"/>
</dbReference>
<feature type="compositionally biased region" description="Basic and acidic residues" evidence="9">
    <location>
        <begin position="241"/>
        <end position="254"/>
    </location>
</feature>
<evidence type="ECO:0000256" key="6">
    <source>
        <dbReference type="ARBA" id="ARBA00022801"/>
    </source>
</evidence>
<dbReference type="Pfam" id="PF03732">
    <property type="entry name" value="Retrotrans_gag"/>
    <property type="match status" value="1"/>
</dbReference>
<dbReference type="InterPro" id="IPR000477">
    <property type="entry name" value="RT_dom"/>
</dbReference>
<dbReference type="CDD" id="cd01647">
    <property type="entry name" value="RT_LTR"/>
    <property type="match status" value="1"/>
</dbReference>
<dbReference type="Gene3D" id="3.30.70.270">
    <property type="match status" value="2"/>
</dbReference>
<keyword evidence="12" id="KW-1185">Reference proteome</keyword>
<keyword evidence="4" id="KW-0540">Nuclease</keyword>
<feature type="region of interest" description="Disordered" evidence="9">
    <location>
        <begin position="202"/>
        <end position="271"/>
    </location>
</feature>
<proteinExistence type="predicted"/>
<keyword evidence="7" id="KW-0695">RNA-directed DNA polymerase</keyword>
<evidence type="ECO:0000259" key="11">
    <source>
        <dbReference type="PROSITE" id="PS50994"/>
    </source>
</evidence>
<dbReference type="Pfam" id="PF25597">
    <property type="entry name" value="SH3_retrovirus"/>
    <property type="match status" value="1"/>
</dbReference>
<dbReference type="EC" id="2.7.7.49" evidence="1"/>
<evidence type="ECO:0000256" key="7">
    <source>
        <dbReference type="ARBA" id="ARBA00022918"/>
    </source>
</evidence>
<dbReference type="InterPro" id="IPR001584">
    <property type="entry name" value="Integrase_cat-core"/>
</dbReference>
<evidence type="ECO:0000256" key="2">
    <source>
        <dbReference type="ARBA" id="ARBA00022679"/>
    </source>
</evidence>
<dbReference type="Proteomes" id="UP000813463">
    <property type="component" value="Chromosome 6"/>
</dbReference>
<keyword evidence="8" id="KW-0863">Zinc-finger</keyword>
<keyword evidence="2" id="KW-0808">Transferase</keyword>
<reference evidence="12" key="1">
    <citation type="journal article" date="2021" name="Nat. Commun.">
        <title>Genomic analyses provide insights into spinach domestication and the genetic basis of agronomic traits.</title>
        <authorList>
            <person name="Cai X."/>
            <person name="Sun X."/>
            <person name="Xu C."/>
            <person name="Sun H."/>
            <person name="Wang X."/>
            <person name="Ge C."/>
            <person name="Zhang Z."/>
            <person name="Wang Q."/>
            <person name="Fei Z."/>
            <person name="Jiao C."/>
            <person name="Wang Q."/>
        </authorList>
    </citation>
    <scope>NUCLEOTIDE SEQUENCE [LARGE SCALE GENOMIC DNA]</scope>
    <source>
        <strain evidence="12">cv. Varoflay</strain>
    </source>
</reference>
<organism evidence="12 13">
    <name type="scientific">Spinacia oleracea</name>
    <name type="common">Spinach</name>
    <dbReference type="NCBI Taxonomy" id="3562"/>
    <lineage>
        <taxon>Eukaryota</taxon>
        <taxon>Viridiplantae</taxon>
        <taxon>Streptophyta</taxon>
        <taxon>Embryophyta</taxon>
        <taxon>Tracheophyta</taxon>
        <taxon>Spermatophyta</taxon>
        <taxon>Magnoliopsida</taxon>
        <taxon>eudicotyledons</taxon>
        <taxon>Gunneridae</taxon>
        <taxon>Pentapetalae</taxon>
        <taxon>Caryophyllales</taxon>
        <taxon>Chenopodiaceae</taxon>
        <taxon>Chenopodioideae</taxon>
        <taxon>Anserineae</taxon>
        <taxon>Spinacia</taxon>
    </lineage>
</organism>
<evidence type="ECO:0000313" key="13">
    <source>
        <dbReference type="RefSeq" id="XP_056688511.1"/>
    </source>
</evidence>
<evidence type="ECO:0000256" key="4">
    <source>
        <dbReference type="ARBA" id="ARBA00022722"/>
    </source>
</evidence>
<feature type="compositionally biased region" description="Polar residues" evidence="9">
    <location>
        <begin position="695"/>
        <end position="704"/>
    </location>
</feature>
<dbReference type="InterPro" id="IPR021109">
    <property type="entry name" value="Peptidase_aspartic_dom_sf"/>
</dbReference>
<dbReference type="PANTHER" id="PTHR37984">
    <property type="entry name" value="PROTEIN CBG26694"/>
    <property type="match status" value="1"/>
</dbReference>
<accession>A0ABM3QYX1</accession>
<dbReference type="RefSeq" id="XP_056688511.1">
    <property type="nucleotide sequence ID" value="XM_056832533.1"/>
</dbReference>
<dbReference type="InterPro" id="IPR043128">
    <property type="entry name" value="Rev_trsase/Diguanyl_cyclase"/>
</dbReference>
<evidence type="ECO:0000256" key="9">
    <source>
        <dbReference type="SAM" id="MobiDB-lite"/>
    </source>
</evidence>
<evidence type="ECO:0000256" key="3">
    <source>
        <dbReference type="ARBA" id="ARBA00022695"/>
    </source>
</evidence>
<dbReference type="PROSITE" id="PS50158">
    <property type="entry name" value="ZF_CCHC"/>
    <property type="match status" value="1"/>
</dbReference>
<dbReference type="SUPFAM" id="SSF56672">
    <property type="entry name" value="DNA/RNA polymerases"/>
    <property type="match status" value="1"/>
</dbReference>
<dbReference type="Gene3D" id="1.10.340.70">
    <property type="match status" value="1"/>
</dbReference>
<keyword evidence="8" id="KW-0862">Zinc</keyword>
<dbReference type="InterPro" id="IPR005162">
    <property type="entry name" value="Retrotrans_gag_dom"/>
</dbReference>
<dbReference type="Gene3D" id="3.10.10.10">
    <property type="entry name" value="HIV Type 1 Reverse Transcriptase, subunit A, domain 1"/>
    <property type="match status" value="1"/>
</dbReference>
<dbReference type="InterPro" id="IPR041588">
    <property type="entry name" value="Integrase_H2C2"/>
</dbReference>
<gene>
    <name evidence="13" type="primary">LOC130463408</name>
</gene>
<feature type="domain" description="Integrase catalytic" evidence="11">
    <location>
        <begin position="1"/>
        <end position="106"/>
    </location>
</feature>
<dbReference type="PANTHER" id="PTHR37984:SF5">
    <property type="entry name" value="PROTEIN NYNRIN-LIKE"/>
    <property type="match status" value="1"/>
</dbReference>
<evidence type="ECO:0000259" key="10">
    <source>
        <dbReference type="PROSITE" id="PS50158"/>
    </source>
</evidence>
<evidence type="ECO:0000313" key="12">
    <source>
        <dbReference type="Proteomes" id="UP000813463"/>
    </source>
</evidence>
<feature type="region of interest" description="Disordered" evidence="9">
    <location>
        <begin position="659"/>
        <end position="710"/>
    </location>
</feature>
<dbReference type="InterPro" id="IPR057670">
    <property type="entry name" value="SH3_retrovirus"/>
</dbReference>
<feature type="domain" description="Integrase catalytic" evidence="11">
    <location>
        <begin position="1792"/>
        <end position="1959"/>
    </location>
</feature>
<dbReference type="InterPro" id="IPR001878">
    <property type="entry name" value="Znf_CCHC"/>
</dbReference>
<dbReference type="Gene3D" id="3.30.420.10">
    <property type="entry name" value="Ribonuclease H-like superfamily/Ribonuclease H"/>
    <property type="match status" value="2"/>
</dbReference>
<keyword evidence="8" id="KW-0479">Metal-binding</keyword>
<keyword evidence="6" id="KW-0378">Hydrolase</keyword>
<evidence type="ECO:0000256" key="5">
    <source>
        <dbReference type="ARBA" id="ARBA00022759"/>
    </source>
</evidence>
<evidence type="ECO:0000256" key="8">
    <source>
        <dbReference type="PROSITE-ProRule" id="PRU00047"/>
    </source>
</evidence>
<dbReference type="InterPro" id="IPR043502">
    <property type="entry name" value="DNA/RNA_pol_sf"/>
</dbReference>
<evidence type="ECO:0000256" key="1">
    <source>
        <dbReference type="ARBA" id="ARBA00012493"/>
    </source>
</evidence>
<dbReference type="Pfam" id="PF00078">
    <property type="entry name" value="RVT_1"/>
    <property type="match status" value="1"/>
</dbReference>
<dbReference type="Pfam" id="PF17917">
    <property type="entry name" value="RT_RNaseH"/>
    <property type="match status" value="1"/>
</dbReference>
<feature type="domain" description="CCHC-type" evidence="10">
    <location>
        <begin position="610"/>
        <end position="623"/>
    </location>
</feature>
<name>A0ABM3QYX1_SPIOL</name>
<dbReference type="GeneID" id="130463408"/>
<dbReference type="CDD" id="cd00303">
    <property type="entry name" value="retropepsin_like"/>
    <property type="match status" value="1"/>
</dbReference>
<reference evidence="13" key="2">
    <citation type="submission" date="2025-08" db="UniProtKB">
        <authorList>
            <consortium name="RefSeq"/>
        </authorList>
    </citation>
    <scope>IDENTIFICATION</scope>
    <source>
        <tissue evidence="13">Leaf</tissue>
    </source>
</reference>
<dbReference type="InterPro" id="IPR050951">
    <property type="entry name" value="Retrovirus_Pol_polyprotein"/>
</dbReference>
<keyword evidence="5" id="KW-0255">Endonuclease</keyword>
<dbReference type="SUPFAM" id="SSF50630">
    <property type="entry name" value="Acid proteases"/>
    <property type="match status" value="1"/>
</dbReference>
<dbReference type="SUPFAM" id="SSF53098">
    <property type="entry name" value="Ribonuclease H-like"/>
    <property type="match status" value="2"/>
</dbReference>
<dbReference type="Pfam" id="PF00665">
    <property type="entry name" value="rve"/>
    <property type="match status" value="1"/>
</dbReference>
<dbReference type="PROSITE" id="PS50994">
    <property type="entry name" value="INTEGRASE"/>
    <property type="match status" value="2"/>
</dbReference>
<dbReference type="Pfam" id="PF17921">
    <property type="entry name" value="Integrase_H2C2"/>
    <property type="match status" value="1"/>
</dbReference>
<dbReference type="InterPro" id="IPR036397">
    <property type="entry name" value="RNaseH_sf"/>
</dbReference>
<protein>
    <recommendedName>
        <fullName evidence="1">RNA-directed DNA polymerase</fullName>
        <ecNumber evidence="1">2.7.7.49</ecNumber>
    </recommendedName>
</protein>
<dbReference type="InterPro" id="IPR012337">
    <property type="entry name" value="RNaseH-like_sf"/>
</dbReference>
<dbReference type="Gene3D" id="2.40.70.10">
    <property type="entry name" value="Acid Proteases"/>
    <property type="match status" value="1"/>
</dbReference>
<sequence>MIKCQFNRSLRVVRSDNGTEFNCLQGYFFKNGILFESSCVGTPQQNGRVERKHQHILNVGRALRFQGNLPIKFWGECILAACHLINRTPTPVLDNKTPYEMLFGKPPSYVSIRVFGCLCYAYNLRSKGDKFASRGRKCVFLGYLFGRKGWQLYDLETHEFFVSRDVKFHERTFPFADTSTMLPAMHDGGGVLDQWGLDESGTGCTQEVSPAGDNEEVSSPAGATEEVSSPAGDTEEVLSTVREEKHDTPSRGESDVVSGVDETTGSDESETRQKYLKLVDLGEDVGRVSTNVRCLGATHVYKVFTLFLCCMQTRRAGSQNLIPIDLEIEATARKQGGRRRQNKNKKKDTMGDEVPAKSLWEYGIPDTTTGVLSSIVRPAVTAAHFELKPQFIQFISNDSFSGSPNDCPVSHIDNFLEKCDTMKINNVTDEAIRLRLFPFSLRDRAKEWLKDEGTGSFDTWDKLVKAFLVKFLDQEKTSRMRNELTTFRQAEDESLYESWRRFKRLQRQCPHHGIPEWLLIQAFYNGLTHEYRIYIDAASGGSITAKVPSEAKALIEKMAANDNYHPGGRNSAKKGGKYNVDALTMLTSTVQALSQKFDQFQTGSSTVASCEVCGIQGHIANDCQINNAGLTIEQANALYNNNNHRRPFDPYSNTYNEGWKQNPAFSYKNTQNQLNPPPPRNNFNQPPGFQARPPFNQQSFTQQAPPRPKSNLEAMVESLAASQLKQDKYWEGQMKQNEFLATSIQQIQAQNKLMESQISQLAHQVGQFSKTPGQFPGNTEQPPKGQMNAVTLKNGRVLEDLPPKVPQKKVIVVEDEKDESEKMVEEEKKEPIISPIEPYKPPAPFPQRLAQAKLEKKYGKFLEVLKKLHINIPFLDAISEMPSYAKFLKDMLSNKRKIEENATVSLTAECSAILQNKLPKKLGDPGSYSIPVKLGDIEIKKALCDLGASVSLMPLSICKKLNMGELKPTRISLQLADRTVKFPLGILEDVPLRVGKFFIPCDFVVMEMEEDAQVPIILGRPFLATAGAIIDMKNGKITFEVGDEKMEYTLTNSMGSPSMGETIYRVVALDEAIEAKAFSLQLDDSLQTVLMGSADEEDWETREYKRLLEETRALASENPIKEVLKPREYKESSTPPEVELKPLPSNLKYVFLGSNDTYPVIVNVELDDIQIEQLLTVLRKYKNVIGYTIDDIKGINPSFCMHKIILEDDHASSIEPQRRLNPNMRDVVRKEVVKLLDAGIIYPISDSKWVSPVQVVPKKGGMTVVKNDKGEQIPTRTVIGWRMCIDYRRLNKATRKDHFPLPFIDQMLERLAKHSFFCWLDGYSGFFQIPIHPDDQEKTTFTCPYGTYAYRRMPFGLCNAPATFQRCMMAIFSGLIENSMEVFMDDFSVYGTSFDVCLDNLEKVLHRCQEVNLVLNWEKCHFMVQQGVVLGHVVSHRGIKVDRAKIEVIERLPPPNSVKGVRSFLGHAGFYRRFIKDFSKIARPLTELLCRDVPFVFTDACTEAFDRLKQALISAPIIQSPDWNLPFEIMCDASDYAVGAVLGQRKDGKLHAIYYTSKTLAPAQMNYATTEKELLAVVYAMEKFRSYLVGSKVIVHTDHAALKYLMSKKDAKPRLIRWILLLQEFDLEIRDKKGAENVVADHLSRLVLEGESDEDLPIDDSFPDEKLLVIATTEIPWYADIANYLACGTIPHGYSSQQKKKFFKEVRRHFWDDPFLYKSCADGVIRRCIPENEVPSIISHCHELPCGGHAGTTKTSAKILQCGFHWPSLFKDVHQHVKSCDRCQRTGNISKRNEMPLNNILEVELFDVWGIDFMGPFPSSYGNKYILVAVDYVSKWVEAIATPTNDARVVSKFFKKTIFPRFGIPRVLISDGGQHFLENRFEAMLKKYGVHHRVGLSYHPQTSGQVEISNREIKTILEKTVARTRKDWSAKIDDALWAYRTAFKTPIGTTPYRLVYGKACHLPVELEHRAFWAIKALNFDSQAAGEKRLLQLNELDELRLDAYESSRLYKEKTKRWHDKHILRREFKGGDLVLLFNSRLKLFPGKLRSRWSGPFRVNKVFPYGSIELWNRQNGTFKVNGQRVKHYRVGDPIDESVDITLSEPSPE</sequence>